<dbReference type="GO" id="GO:0008017">
    <property type="term" value="F:microtubule binding"/>
    <property type="evidence" value="ECO:0007669"/>
    <property type="project" value="TreeGrafter"/>
</dbReference>
<sequence>MVIQRILRLAGFYRIPQRILTLQVVSAASKFHKRWRQKCLLSAPALSLALFGSSKSNDSKESITTKKVLLAKADALFESGEYQKIYDLLIKYRDNKDVEILWRLSRALFNHSKSASDVEAKRMVYEGYDIMEDALKIDNNHWAVHKWMAVLSDTKNEYEGIKARIKNLLTCKEHMMKAIELNPNDATTLYMLGNWCFSVADMPWYQRKIASAIFGTVPSSSYEEALQYFETAEKIDPLFYSHNLLFLGKTYLKLQRKDEAMKYLKMTAEFPARNDEDHRAKLEATKILGTL</sequence>
<reference evidence="10" key="1">
    <citation type="submission" date="2025-08" db="UniProtKB">
        <authorList>
            <consortium name="RefSeq"/>
        </authorList>
    </citation>
    <scope>IDENTIFICATION</scope>
    <source>
        <strain evidence="10">USDA-PBARC FA_bdor</strain>
        <tissue evidence="10">Whole organism</tissue>
    </source>
</reference>
<keyword evidence="3" id="KW-0963">Cytoplasm</keyword>
<dbReference type="Proteomes" id="UP000694866">
    <property type="component" value="Unplaced"/>
</dbReference>
<proteinExistence type="predicted"/>
<dbReference type="OrthoDB" id="69711at2759"/>
<protein>
    <recommendedName>
        <fullName evidence="7">Regulator of microtubule dynamics protein 1</fullName>
    </recommendedName>
    <alternativeName>
        <fullName evidence="8">Protein FAM82B</fullName>
    </alternativeName>
</protein>
<dbReference type="GO" id="GO:0005876">
    <property type="term" value="C:spindle microtubule"/>
    <property type="evidence" value="ECO:0007669"/>
    <property type="project" value="TreeGrafter"/>
</dbReference>
<keyword evidence="4" id="KW-0677">Repeat</keyword>
<evidence type="ECO:0000256" key="6">
    <source>
        <dbReference type="ARBA" id="ARBA00023212"/>
    </source>
</evidence>
<evidence type="ECO:0000256" key="5">
    <source>
        <dbReference type="ARBA" id="ARBA00022803"/>
    </source>
</evidence>
<dbReference type="RefSeq" id="XP_011314501.1">
    <property type="nucleotide sequence ID" value="XM_011316199.1"/>
</dbReference>
<keyword evidence="9" id="KW-1185">Reference proteome</keyword>
<dbReference type="PANTHER" id="PTHR16056:SF16">
    <property type="entry name" value="REGULATOR OF MICROTUBULE DYNAMICS PROTEIN 1"/>
    <property type="match status" value="1"/>
</dbReference>
<evidence type="ECO:0000256" key="8">
    <source>
        <dbReference type="ARBA" id="ARBA00041958"/>
    </source>
</evidence>
<comment type="subunit">
    <text evidence="2">Interacts with microtubules.</text>
</comment>
<dbReference type="SUPFAM" id="SSF48452">
    <property type="entry name" value="TPR-like"/>
    <property type="match status" value="1"/>
</dbReference>
<gene>
    <name evidence="10" type="primary">LOC105273645</name>
</gene>
<dbReference type="AlphaFoldDB" id="A0A9R1UA16"/>
<organism evidence="9 10">
    <name type="scientific">Fopius arisanus</name>
    <dbReference type="NCBI Taxonomy" id="64838"/>
    <lineage>
        <taxon>Eukaryota</taxon>
        <taxon>Metazoa</taxon>
        <taxon>Ecdysozoa</taxon>
        <taxon>Arthropoda</taxon>
        <taxon>Hexapoda</taxon>
        <taxon>Insecta</taxon>
        <taxon>Pterygota</taxon>
        <taxon>Neoptera</taxon>
        <taxon>Endopterygota</taxon>
        <taxon>Hymenoptera</taxon>
        <taxon>Apocrita</taxon>
        <taxon>Ichneumonoidea</taxon>
        <taxon>Braconidae</taxon>
        <taxon>Opiinae</taxon>
        <taxon>Fopius</taxon>
    </lineage>
</organism>
<dbReference type="PANTHER" id="PTHR16056">
    <property type="entry name" value="REGULATOR OF MICROTUBULE DYNAMICS PROTEIN"/>
    <property type="match status" value="1"/>
</dbReference>
<dbReference type="GeneID" id="105273645"/>
<dbReference type="GO" id="GO:0097431">
    <property type="term" value="C:mitotic spindle pole"/>
    <property type="evidence" value="ECO:0007669"/>
    <property type="project" value="TreeGrafter"/>
</dbReference>
<keyword evidence="6" id="KW-0206">Cytoskeleton</keyword>
<dbReference type="KEGG" id="fas:105273645"/>
<evidence type="ECO:0000256" key="3">
    <source>
        <dbReference type="ARBA" id="ARBA00022490"/>
    </source>
</evidence>
<keyword evidence="5" id="KW-0802">TPR repeat</keyword>
<evidence type="ECO:0000256" key="2">
    <source>
        <dbReference type="ARBA" id="ARBA00011375"/>
    </source>
</evidence>
<dbReference type="InterPro" id="IPR049039">
    <property type="entry name" value="RMD1-3_a_helical_rpt"/>
</dbReference>
<accession>A0A9R1UA16</accession>
<evidence type="ECO:0000256" key="1">
    <source>
        <dbReference type="ARBA" id="ARBA00004245"/>
    </source>
</evidence>
<dbReference type="GO" id="GO:0005739">
    <property type="term" value="C:mitochondrion"/>
    <property type="evidence" value="ECO:0007669"/>
    <property type="project" value="TreeGrafter"/>
</dbReference>
<evidence type="ECO:0000256" key="7">
    <source>
        <dbReference type="ARBA" id="ARBA00039966"/>
    </source>
</evidence>
<name>A0A9R1UA16_9HYME</name>
<comment type="subcellular location">
    <subcellularLocation>
        <location evidence="1">Cytoplasm</location>
        <location evidence="1">Cytoskeleton</location>
    </subcellularLocation>
</comment>
<evidence type="ECO:0000256" key="4">
    <source>
        <dbReference type="ARBA" id="ARBA00022737"/>
    </source>
</evidence>
<evidence type="ECO:0000313" key="10">
    <source>
        <dbReference type="RefSeq" id="XP_011314501.1"/>
    </source>
</evidence>
<dbReference type="InterPro" id="IPR011990">
    <property type="entry name" value="TPR-like_helical_dom_sf"/>
</dbReference>
<dbReference type="Pfam" id="PF21033">
    <property type="entry name" value="RMD1-3"/>
    <property type="match status" value="1"/>
</dbReference>
<evidence type="ECO:0000313" key="9">
    <source>
        <dbReference type="Proteomes" id="UP000694866"/>
    </source>
</evidence>
<dbReference type="Gene3D" id="1.25.40.10">
    <property type="entry name" value="Tetratricopeptide repeat domain"/>
    <property type="match status" value="1"/>
</dbReference>